<evidence type="ECO:0000313" key="9">
    <source>
        <dbReference type="EMBL" id="KWX02168.1"/>
    </source>
</evidence>
<feature type="transmembrane region" description="Helical" evidence="7">
    <location>
        <begin position="240"/>
        <end position="258"/>
    </location>
</feature>
<feature type="transmembrane region" description="Helical" evidence="7">
    <location>
        <begin position="60"/>
        <end position="83"/>
    </location>
</feature>
<feature type="transmembrane region" description="Helical" evidence="7">
    <location>
        <begin position="265"/>
        <end position="289"/>
    </location>
</feature>
<dbReference type="AlphaFoldDB" id="A0A132MW80"/>
<feature type="domain" description="EamA" evidence="8">
    <location>
        <begin position="34"/>
        <end position="168"/>
    </location>
</feature>
<evidence type="ECO:0000259" key="8">
    <source>
        <dbReference type="Pfam" id="PF00892"/>
    </source>
</evidence>
<evidence type="ECO:0000256" key="6">
    <source>
        <dbReference type="SAM" id="MobiDB-lite"/>
    </source>
</evidence>
<evidence type="ECO:0000256" key="1">
    <source>
        <dbReference type="ARBA" id="ARBA00004141"/>
    </source>
</evidence>
<comment type="subcellular location">
    <subcellularLocation>
        <location evidence="1">Membrane</location>
        <topology evidence="1">Multi-pass membrane protein</topology>
    </subcellularLocation>
</comment>
<evidence type="ECO:0000256" key="2">
    <source>
        <dbReference type="ARBA" id="ARBA00007362"/>
    </source>
</evidence>
<evidence type="ECO:0000256" key="7">
    <source>
        <dbReference type="SAM" id="Phobius"/>
    </source>
</evidence>
<dbReference type="InterPro" id="IPR037185">
    <property type="entry name" value="EmrE-like"/>
</dbReference>
<dbReference type="STRING" id="1469144.LI90_3210"/>
<organism evidence="9 10">
    <name type="scientific">Carbonactinospora thermoautotrophica</name>
    <dbReference type="NCBI Taxonomy" id="1469144"/>
    <lineage>
        <taxon>Bacteria</taxon>
        <taxon>Bacillati</taxon>
        <taxon>Actinomycetota</taxon>
        <taxon>Actinomycetes</taxon>
        <taxon>Kitasatosporales</taxon>
        <taxon>Carbonactinosporaceae</taxon>
        <taxon>Carbonactinospora</taxon>
    </lineage>
</organism>
<comment type="caution">
    <text evidence="9">The sequence shown here is derived from an EMBL/GenBank/DDBJ whole genome shotgun (WGS) entry which is preliminary data.</text>
</comment>
<dbReference type="PANTHER" id="PTHR32322">
    <property type="entry name" value="INNER MEMBRANE TRANSPORTER"/>
    <property type="match status" value="1"/>
</dbReference>
<feature type="region of interest" description="Disordered" evidence="6">
    <location>
        <begin position="1"/>
        <end position="32"/>
    </location>
</feature>
<feature type="transmembrane region" description="Helical" evidence="7">
    <location>
        <begin position="95"/>
        <end position="117"/>
    </location>
</feature>
<feature type="transmembrane region" description="Helical" evidence="7">
    <location>
        <begin position="29"/>
        <end position="48"/>
    </location>
</feature>
<dbReference type="InterPro" id="IPR050638">
    <property type="entry name" value="AA-Vitamin_Transporters"/>
</dbReference>
<feature type="domain" description="EamA" evidence="8">
    <location>
        <begin position="179"/>
        <end position="311"/>
    </location>
</feature>
<evidence type="ECO:0000256" key="3">
    <source>
        <dbReference type="ARBA" id="ARBA00022692"/>
    </source>
</evidence>
<gene>
    <name evidence="9" type="ORF">LI90_3210</name>
</gene>
<feature type="transmembrane region" description="Helical" evidence="7">
    <location>
        <begin position="152"/>
        <end position="173"/>
    </location>
</feature>
<dbReference type="GO" id="GO:0016020">
    <property type="term" value="C:membrane"/>
    <property type="evidence" value="ECO:0007669"/>
    <property type="project" value="UniProtKB-SubCell"/>
</dbReference>
<feature type="transmembrane region" description="Helical" evidence="7">
    <location>
        <begin position="295"/>
        <end position="314"/>
    </location>
</feature>
<keyword evidence="4 7" id="KW-1133">Transmembrane helix</keyword>
<dbReference type="RefSeq" id="WP_171843045.1">
    <property type="nucleotide sequence ID" value="NZ_JYIJ01000017.1"/>
</dbReference>
<dbReference type="InterPro" id="IPR000620">
    <property type="entry name" value="EamA_dom"/>
</dbReference>
<dbReference type="EMBL" id="LAXD01000001">
    <property type="protein sequence ID" value="KWX02168.1"/>
    <property type="molecule type" value="Genomic_DNA"/>
</dbReference>
<feature type="transmembrane region" description="Helical" evidence="7">
    <location>
        <begin position="213"/>
        <end position="234"/>
    </location>
</feature>
<dbReference type="Pfam" id="PF00892">
    <property type="entry name" value="EamA"/>
    <property type="match status" value="2"/>
</dbReference>
<feature type="transmembrane region" description="Helical" evidence="7">
    <location>
        <begin position="179"/>
        <end position="201"/>
    </location>
</feature>
<dbReference type="Proteomes" id="UP000070188">
    <property type="component" value="Unassembled WGS sequence"/>
</dbReference>
<keyword evidence="10" id="KW-1185">Reference proteome</keyword>
<evidence type="ECO:0000313" key="10">
    <source>
        <dbReference type="Proteomes" id="UP000070188"/>
    </source>
</evidence>
<comment type="similarity">
    <text evidence="2">Belongs to the EamA transporter family.</text>
</comment>
<keyword evidence="3 7" id="KW-0812">Transmembrane</keyword>
<accession>A0A132MW80</accession>
<proteinExistence type="inferred from homology"/>
<protein>
    <submittedName>
        <fullName evidence="9">Putative transporter</fullName>
    </submittedName>
</protein>
<name>A0A132MW80_9ACTN</name>
<feature type="transmembrane region" description="Helical" evidence="7">
    <location>
        <begin position="123"/>
        <end position="145"/>
    </location>
</feature>
<dbReference type="Gene3D" id="1.10.3730.20">
    <property type="match status" value="1"/>
</dbReference>
<keyword evidence="5 7" id="KW-0472">Membrane</keyword>
<sequence>MALHSSAAPEPTGSESAPARAADQERPPAGGSASGALLVAAAAILWGTTGTSQALAPPGASSLAVGTARIAIGGLALLAYAAWRSGPKALRALFGRWPLALAGIAGVTGYQLLFFSAVRTTGVALGTLVTLGSSPILVGLLGYALRERLTAAWGGATAIIVTGLALLLLPATAQVRWDGVLTALGAAASYAVYTVVSRALLMRGLSGDAIIGVLFGGAVVPLGIAASGADFGWLAHPSGLAVAAWLGLAATAFPYWLWIKGLSRVPVSVAGTMALAEPVTATLLGVLLLGESLTVVAAAGVCLVVLGLLAMGRVSG</sequence>
<evidence type="ECO:0000256" key="4">
    <source>
        <dbReference type="ARBA" id="ARBA00022989"/>
    </source>
</evidence>
<evidence type="ECO:0000256" key="5">
    <source>
        <dbReference type="ARBA" id="ARBA00023136"/>
    </source>
</evidence>
<dbReference type="SUPFAM" id="SSF103481">
    <property type="entry name" value="Multidrug resistance efflux transporter EmrE"/>
    <property type="match status" value="2"/>
</dbReference>
<reference evidence="10" key="1">
    <citation type="submission" date="2015-04" db="EMBL/GenBank/DDBJ databases">
        <title>Physiological reanalysis, assessment of diazotrophy, and genome sequences of multiple isolates of Streptomyces thermoautotrophicus.</title>
        <authorList>
            <person name="MacKellar D.C."/>
            <person name="Lieber L."/>
            <person name="Norman J."/>
            <person name="Bolger A."/>
            <person name="Tobin C."/>
            <person name="Murray J.W."/>
            <person name="Chang R."/>
            <person name="Ford T."/>
            <person name="Nguyen P.Q."/>
            <person name="Woodward J."/>
            <person name="Permingeat H."/>
            <person name="Joshi N.S."/>
            <person name="Silver P.A."/>
            <person name="Usadel B."/>
            <person name="Rutherford A.W."/>
            <person name="Friesen M."/>
            <person name="Prell J."/>
        </authorList>
    </citation>
    <scope>NUCLEOTIDE SEQUENCE [LARGE SCALE GENOMIC DNA]</scope>
    <source>
        <strain evidence="10">H1</strain>
    </source>
</reference>
<dbReference type="PANTHER" id="PTHR32322:SF2">
    <property type="entry name" value="EAMA DOMAIN-CONTAINING PROTEIN"/>
    <property type="match status" value="1"/>
</dbReference>
<dbReference type="PATRIC" id="fig|1469144.10.peg.3457"/>